<accession>J3F2N1</accession>
<dbReference type="AlphaFoldDB" id="J3F2N1"/>
<dbReference type="Proteomes" id="UP000007814">
    <property type="component" value="Unassembled WGS sequence"/>
</dbReference>
<evidence type="ECO:0000313" key="1">
    <source>
        <dbReference type="EMBL" id="EJN84617.1"/>
    </source>
</evidence>
<comment type="caution">
    <text evidence="1">The sequence shown here is derived from an EMBL/GenBank/DDBJ whole genome shotgun (WGS) entry which is preliminary data.</text>
</comment>
<evidence type="ECO:0000313" key="2">
    <source>
        <dbReference type="Proteomes" id="UP000007814"/>
    </source>
</evidence>
<gene>
    <name evidence="1" type="ORF">HMPREF1129_0486</name>
</gene>
<proteinExistence type="predicted"/>
<dbReference type="eggNOG" id="COG0210">
    <property type="taxonomic scope" value="Bacteria"/>
</dbReference>
<name>J3F2N1_ACTNH</name>
<organism evidence="1 2">
    <name type="scientific">Actinomyces naeslundii (strain ATCC 12104 / DSM 43013 / CCUG 2238 / JCM 8349 / NCTC 10301 / Howell 279)</name>
    <dbReference type="NCBI Taxonomy" id="1115803"/>
    <lineage>
        <taxon>Bacteria</taxon>
        <taxon>Bacillati</taxon>
        <taxon>Actinomycetota</taxon>
        <taxon>Actinomycetes</taxon>
        <taxon>Actinomycetales</taxon>
        <taxon>Actinomycetaceae</taxon>
        <taxon>Actinomyces</taxon>
    </lineage>
</organism>
<reference evidence="1 2" key="1">
    <citation type="submission" date="2012-07" db="EMBL/GenBank/DDBJ databases">
        <authorList>
            <person name="Durkin A.S."/>
            <person name="McCorrison J."/>
            <person name="Torralba M."/>
            <person name="Gillis M."/>
            <person name="Methe B."/>
            <person name="Sutton G."/>
            <person name="Nelson K.E."/>
        </authorList>
    </citation>
    <scope>NUCLEOTIDE SEQUENCE [LARGE SCALE GENOMIC DNA]</scope>
    <source>
        <strain evidence="2">ATCC 12104 / DSM 43013 / CCUG 2238 / JCM 8349 / NCTC 10301 / Howell 279</strain>
    </source>
</reference>
<protein>
    <submittedName>
        <fullName evidence="1">Uncharacterized protein</fullName>
    </submittedName>
</protein>
<dbReference type="PATRIC" id="fig|1115803.3.peg.1542"/>
<sequence length="338" mass="37697">MSLGSALLYIPLNPAVEPPMSLTRELNKKQSPFRQLVEGCAPALAIAGGRSPEGQRVAERLGFYDLVKARVLAPLPDGVSDARRHSPTVGMAFDIRTRMMLGEFEPRRSASAMGMDVFNHLLAPLLPNGQHISDVLGDAFLEAERLTKDGDDVDQDYASIVFAWCESLYRAGVRAIRSSLGERLSAARNVDEVYDSIPPLMLEDIARLRIVNQRQIKHWRLRMRHGAFFISNPSFSGDFLVGGADGDWFIDDTLFDFKVVDKISAPWVRKVLMQLLGYLILDLDNDYQAKCIGVWLPRQATVRTWDIEEILGNDAGEALAKARRDVLGLPMKRMGMIA</sequence>
<dbReference type="EMBL" id="ALJK01000141">
    <property type="protein sequence ID" value="EJN84617.1"/>
    <property type="molecule type" value="Genomic_DNA"/>
</dbReference>